<keyword evidence="5" id="KW-1185">Reference proteome</keyword>
<protein>
    <submittedName>
        <fullName evidence="4">PucR C-terminal helix-turn-helix domain-containing protein</fullName>
    </submittedName>
</protein>
<dbReference type="PANTHER" id="PTHR33744">
    <property type="entry name" value="CARBOHYDRATE DIACID REGULATOR"/>
    <property type="match status" value="1"/>
</dbReference>
<dbReference type="RefSeq" id="WP_143013220.1">
    <property type="nucleotide sequence ID" value="NZ_FMZL01000015.1"/>
</dbReference>
<dbReference type="STRING" id="604330.SAMN04489857_1311"/>
<evidence type="ECO:0000313" key="5">
    <source>
        <dbReference type="Proteomes" id="UP000198528"/>
    </source>
</evidence>
<evidence type="ECO:0000259" key="3">
    <source>
        <dbReference type="Pfam" id="PF17853"/>
    </source>
</evidence>
<dbReference type="InterPro" id="IPR041522">
    <property type="entry name" value="CdaR_GGDEF"/>
</dbReference>
<reference evidence="5" key="1">
    <citation type="submission" date="2016-10" db="EMBL/GenBank/DDBJ databases">
        <authorList>
            <person name="Varghese N."/>
            <person name="Submissions S."/>
        </authorList>
    </citation>
    <scope>NUCLEOTIDE SEQUENCE [LARGE SCALE GENOMIC DNA]</scope>
    <source>
        <strain evidence="5">DSM 22619</strain>
    </source>
</reference>
<accession>A0A1G6LN15</accession>
<evidence type="ECO:0000313" key="4">
    <source>
        <dbReference type="EMBL" id="SDC44467.1"/>
    </source>
</evidence>
<comment type="similarity">
    <text evidence="1">Belongs to the CdaR family.</text>
</comment>
<feature type="domain" description="CdaR GGDEF-like" evidence="3">
    <location>
        <begin position="282"/>
        <end position="402"/>
    </location>
</feature>
<dbReference type="Gene3D" id="1.10.10.2840">
    <property type="entry name" value="PucR C-terminal helix-turn-helix domain"/>
    <property type="match status" value="1"/>
</dbReference>
<dbReference type="InterPro" id="IPR042070">
    <property type="entry name" value="PucR_C-HTH_sf"/>
</dbReference>
<feature type="domain" description="PucR C-terminal helix-turn-helix" evidence="2">
    <location>
        <begin position="459"/>
        <end position="515"/>
    </location>
</feature>
<evidence type="ECO:0000256" key="1">
    <source>
        <dbReference type="ARBA" id="ARBA00006754"/>
    </source>
</evidence>
<dbReference type="Pfam" id="PF13556">
    <property type="entry name" value="HTH_30"/>
    <property type="match status" value="1"/>
</dbReference>
<evidence type="ECO:0000259" key="2">
    <source>
        <dbReference type="Pfam" id="PF13556"/>
    </source>
</evidence>
<proteinExistence type="inferred from homology"/>
<dbReference type="AlphaFoldDB" id="A0A1G6LN15"/>
<organism evidence="4 5">
    <name type="scientific">Parafannyhessea umbonata</name>
    <dbReference type="NCBI Taxonomy" id="604330"/>
    <lineage>
        <taxon>Bacteria</taxon>
        <taxon>Bacillati</taxon>
        <taxon>Actinomycetota</taxon>
        <taxon>Coriobacteriia</taxon>
        <taxon>Coriobacteriales</taxon>
        <taxon>Atopobiaceae</taxon>
        <taxon>Parafannyhessea</taxon>
    </lineage>
</organism>
<dbReference type="InterPro" id="IPR025736">
    <property type="entry name" value="PucR_C-HTH_dom"/>
</dbReference>
<dbReference type="EMBL" id="FMZL01000015">
    <property type="protein sequence ID" value="SDC44467.1"/>
    <property type="molecule type" value="Genomic_DNA"/>
</dbReference>
<dbReference type="Pfam" id="PF17853">
    <property type="entry name" value="GGDEF_2"/>
    <property type="match status" value="1"/>
</dbReference>
<dbReference type="InterPro" id="IPR051448">
    <property type="entry name" value="CdaR-like_regulators"/>
</dbReference>
<name>A0A1G6LN15_9ACTN</name>
<dbReference type="PANTHER" id="PTHR33744:SF7">
    <property type="entry name" value="PUCR FAMILY TRANSCRIPTIONAL REGULATOR"/>
    <property type="match status" value="1"/>
</dbReference>
<dbReference type="Proteomes" id="UP000198528">
    <property type="component" value="Unassembled WGS sequence"/>
</dbReference>
<gene>
    <name evidence="4" type="ORF">SAMN04487824_11530</name>
</gene>
<sequence>MKLRTVLSELPIRGFDVADDAQLGWDMVVSPEWGAGERAEGVIRLGSRADLAQEGAPGHDEGLLLVYAQGGEGDAVGEDAAAAREPGVVYCWGDLAPIEFRGAFLGLVQRSGELGARRNQLFDCFLESYDMRQFAQRAAAVLENPVIISNTEHKILATAGTLPTSDDVRSVLEAGYITPEVERRLRDDGIISSARSARHSVLSERAGEKDRAVTSIIYHHRLEMGRFDVFEVTHAMTGLDLELVDFASDLAGIMIERLGAAGGRLGKGSSILKDVLEGAFVSEDALQAHLDLLGLAADDTYVLLNVCGPADANEEYYARAGAIVQRSMPGVVWCVTGGALVLLVAVGPAKDVGFDAYERCERRVSRDRGLTQMLANNDMRAYSSEPFGDLLAMRRALRESRELRAAVRPHAGTRVVYLWRHRFEVIAHNAELAGAQGMLLDKRVVAMNAYDRVHDTAYLQTAVASVRFPGSPADAAEALSVHRNTYFYRVNKIDELFHLDLKDGDDRLAVSFAAAIMEGLSDMP</sequence>